<dbReference type="PANTHER" id="PTHR47396:SF1">
    <property type="entry name" value="ATP-DEPENDENT HELICASE IRC3-RELATED"/>
    <property type="match status" value="1"/>
</dbReference>
<dbReference type="PROSITE" id="PS51192">
    <property type="entry name" value="HELICASE_ATP_BIND_1"/>
    <property type="match status" value="1"/>
</dbReference>
<keyword evidence="1" id="KW-0812">Transmembrane</keyword>
<feature type="transmembrane region" description="Helical" evidence="1">
    <location>
        <begin position="668"/>
        <end position="689"/>
    </location>
</feature>
<sequence length="886" mass="100484">MAFPALKFRFDWRPYQKRVLDAIEHHLSDQRLHVVAAPGAGKTVLGLEAFRRLQKRAVILSPTRIIRDQWLQRLTDFCETDDPLSLDWVSNRLDDPRVLTSITYQALHSKSRIDEDLEPKEEDEEEAETVDAAFVVETFKRHQVQVIILDEAHHLRAEWWKVLDQICEAIPDLVIVALTATPPYDSKAPEWKRYEELCGPIDEEISVPELIKAKTLCPHQDYIWAVDVSPTEKERIKTYDDQVKRLLEHLVDDEAFCTCMLEHPWLDEELDTSSVYSDPQAAMALLVFLKHKTGEAAPELYTALDVSFKEIPELSRTWWQVLLEHLLFSNKPEQNAAASAYYAELKKRLRSLELLRKNELSIVRSRRLERSLALSERKVDACMSIHKLELKQRGDELRQVVLTDFIRDEALNTARSLGTSTLGAWPIFQGLCGTSPIAESIALLTGRLCIVHETLVESLMEQAEGQKVVCAPFERMPGYVKVSGPLNLLTNTFTALLIRGDIKTLVGTGALLGEGWDAPVVNSLILASSVGTFMLTNQMRGRAIRLDRSKPEKVSSIWHLVALDVRGESGLGDFHDLTQRFETFVGLSQNSLSIESGFKRMQASGLEIGLTELKPYACFANNRQMVRRYRDIAKVSERWKAALSGDSKARVVPSVETEVLPRLRAYHLWNTLGHVLFRLMSAISCWLSWNAVFARNKWSLLFAAVGIGTAWMLLTRLGSTLAVLRIGLRYLPVDGSLRQIGKALCRALCEAGMIETPYRRLRIRTVQATDKSYYLSLSGGTYYESSLFADGLAQLLGPIDSPRYLVIREGTFLGFTRDDYHAVPARLAVKKELAEIFYRSWARCVGPSDLIYTRSEEGRAELVHAKAHAFTAAFKDQTRRLDRWQS</sequence>
<keyword evidence="1" id="KW-1133">Transmembrane helix</keyword>
<evidence type="ECO:0000259" key="2">
    <source>
        <dbReference type="PROSITE" id="PS51192"/>
    </source>
</evidence>
<dbReference type="InterPro" id="IPR014001">
    <property type="entry name" value="Helicase_ATP-bd"/>
</dbReference>
<dbReference type="EMBL" id="CAAHFH010000002">
    <property type="protein sequence ID" value="VGO22429.1"/>
    <property type="molecule type" value="Genomic_DNA"/>
</dbReference>
<dbReference type="GO" id="GO:0005524">
    <property type="term" value="F:ATP binding"/>
    <property type="evidence" value="ECO:0007669"/>
    <property type="project" value="InterPro"/>
</dbReference>
<dbReference type="Proteomes" id="UP000346198">
    <property type="component" value="Unassembled WGS sequence"/>
</dbReference>
<evidence type="ECO:0000256" key="1">
    <source>
        <dbReference type="SAM" id="Phobius"/>
    </source>
</evidence>
<protein>
    <recommendedName>
        <fullName evidence="2">Helicase ATP-binding domain-containing protein</fullName>
    </recommendedName>
</protein>
<gene>
    <name evidence="3" type="ORF">SCARR_04512</name>
</gene>
<dbReference type="GO" id="GO:0005829">
    <property type="term" value="C:cytosol"/>
    <property type="evidence" value="ECO:0007669"/>
    <property type="project" value="TreeGrafter"/>
</dbReference>
<keyword evidence="1" id="KW-0472">Membrane</keyword>
<dbReference type="PANTHER" id="PTHR47396">
    <property type="entry name" value="TYPE I RESTRICTION ENZYME ECOKI R PROTEIN"/>
    <property type="match status" value="1"/>
</dbReference>
<dbReference type="GO" id="GO:0003677">
    <property type="term" value="F:DNA binding"/>
    <property type="evidence" value="ECO:0007669"/>
    <property type="project" value="InterPro"/>
</dbReference>
<dbReference type="InterPro" id="IPR006935">
    <property type="entry name" value="Helicase/UvrB_N"/>
</dbReference>
<feature type="domain" description="Helicase ATP-binding" evidence="2">
    <location>
        <begin position="23"/>
        <end position="200"/>
    </location>
</feature>
<dbReference type="SMART" id="SM00487">
    <property type="entry name" value="DEXDc"/>
    <property type="match status" value="1"/>
</dbReference>
<feature type="transmembrane region" description="Helical" evidence="1">
    <location>
        <begin position="701"/>
        <end position="724"/>
    </location>
</feature>
<dbReference type="InterPro" id="IPR027417">
    <property type="entry name" value="P-loop_NTPase"/>
</dbReference>
<name>A0A6C2UQR7_9BACT</name>
<dbReference type="AlphaFoldDB" id="A0A6C2UQR7"/>
<evidence type="ECO:0000313" key="3">
    <source>
        <dbReference type="EMBL" id="VGO22429.1"/>
    </source>
</evidence>
<dbReference type="SUPFAM" id="SSF52540">
    <property type="entry name" value="P-loop containing nucleoside triphosphate hydrolases"/>
    <property type="match status" value="2"/>
</dbReference>
<dbReference type="GO" id="GO:0016787">
    <property type="term" value="F:hydrolase activity"/>
    <property type="evidence" value="ECO:0007669"/>
    <property type="project" value="InterPro"/>
</dbReference>
<dbReference type="InterPro" id="IPR050742">
    <property type="entry name" value="Helicase_Restrict-Modif_Enz"/>
</dbReference>
<proteinExistence type="predicted"/>
<dbReference type="CDD" id="cd18785">
    <property type="entry name" value="SF2_C"/>
    <property type="match status" value="1"/>
</dbReference>
<accession>A0A6C2UQR7</accession>
<dbReference type="Pfam" id="PF04851">
    <property type="entry name" value="ResIII"/>
    <property type="match status" value="1"/>
</dbReference>
<dbReference type="Gene3D" id="3.40.50.300">
    <property type="entry name" value="P-loop containing nucleotide triphosphate hydrolases"/>
    <property type="match status" value="2"/>
</dbReference>
<reference evidence="3 4" key="1">
    <citation type="submission" date="2019-04" db="EMBL/GenBank/DDBJ databases">
        <authorList>
            <person name="Van Vliet M D."/>
        </authorList>
    </citation>
    <scope>NUCLEOTIDE SEQUENCE [LARGE SCALE GENOMIC DNA]</scope>
    <source>
        <strain evidence="3 4">F21</strain>
    </source>
</reference>
<evidence type="ECO:0000313" key="4">
    <source>
        <dbReference type="Proteomes" id="UP000346198"/>
    </source>
</evidence>
<keyword evidence="4" id="KW-1185">Reference proteome</keyword>
<organism evidence="3 4">
    <name type="scientific">Pontiella sulfatireligans</name>
    <dbReference type="NCBI Taxonomy" id="2750658"/>
    <lineage>
        <taxon>Bacteria</taxon>
        <taxon>Pseudomonadati</taxon>
        <taxon>Kiritimatiellota</taxon>
        <taxon>Kiritimatiellia</taxon>
        <taxon>Kiritimatiellales</taxon>
        <taxon>Pontiellaceae</taxon>
        <taxon>Pontiella</taxon>
    </lineage>
</organism>